<proteinExistence type="predicted"/>
<dbReference type="SMART" id="SM00360">
    <property type="entry name" value="RRM"/>
    <property type="match status" value="1"/>
</dbReference>
<dbReference type="InterPro" id="IPR012677">
    <property type="entry name" value="Nucleotide-bd_a/b_plait_sf"/>
</dbReference>
<organism evidence="4 6">
    <name type="scientific">Priapulus caudatus</name>
    <name type="common">Priapulid worm</name>
    <dbReference type="NCBI Taxonomy" id="37621"/>
    <lineage>
        <taxon>Eukaryota</taxon>
        <taxon>Metazoa</taxon>
        <taxon>Ecdysozoa</taxon>
        <taxon>Scalidophora</taxon>
        <taxon>Priapulida</taxon>
        <taxon>Priapulimorpha</taxon>
        <taxon>Priapulimorphida</taxon>
        <taxon>Priapulidae</taxon>
        <taxon>Priapulus</taxon>
    </lineage>
</organism>
<feature type="domain" description="RRM" evidence="3">
    <location>
        <begin position="7"/>
        <end position="80"/>
    </location>
</feature>
<feature type="region of interest" description="Disordered" evidence="2">
    <location>
        <begin position="145"/>
        <end position="208"/>
    </location>
</feature>
<sequence length="208" mass="22948">MSAGNQCRIFVGGLKSNITKEDLEQEFTRFGRLRDVWVAHNPPGFAFVEYHEEKDATACLSGMNGAKIQDCQIRVEVVKHKPRGGDYGGAGRGVGRGAVGRGSSFPSVYGASGYTPSDYPAALPRYEDYYRDEYRRYARPYENGAAAYGRRTPPGYRSRSPVGASRTPPPPIGRGREYMPRDYPAARGYAPPEYPPAPPKVYPADKSQ</sequence>
<evidence type="ECO:0000256" key="2">
    <source>
        <dbReference type="SAM" id="MobiDB-lite"/>
    </source>
</evidence>
<name>A0ABM1EYP3_PRICU</name>
<feature type="compositionally biased region" description="Pro residues" evidence="2">
    <location>
        <begin position="192"/>
        <end position="201"/>
    </location>
</feature>
<dbReference type="PANTHER" id="PTHR48038">
    <property type="entry name" value="RIBONUCLEOPROTEIN RB97D"/>
    <property type="match status" value="1"/>
</dbReference>
<protein>
    <submittedName>
        <fullName evidence="5 6">RNA-binding protein 1-like isoform X1</fullName>
    </submittedName>
</protein>
<reference evidence="5 6" key="1">
    <citation type="submission" date="2025-05" db="UniProtKB">
        <authorList>
            <consortium name="RefSeq"/>
        </authorList>
    </citation>
    <scope>IDENTIFICATION</scope>
</reference>
<dbReference type="SUPFAM" id="SSF54928">
    <property type="entry name" value="RNA-binding domain, RBD"/>
    <property type="match status" value="1"/>
</dbReference>
<dbReference type="Gene3D" id="3.30.70.330">
    <property type="match status" value="1"/>
</dbReference>
<evidence type="ECO:0000259" key="3">
    <source>
        <dbReference type="PROSITE" id="PS50102"/>
    </source>
</evidence>
<evidence type="ECO:0000313" key="6">
    <source>
        <dbReference type="RefSeq" id="XP_014677314.1"/>
    </source>
</evidence>
<dbReference type="GeneID" id="106817164"/>
<accession>A0ABM1EYP3</accession>
<dbReference type="Proteomes" id="UP000695022">
    <property type="component" value="Unplaced"/>
</dbReference>
<gene>
    <name evidence="5 6" type="primary">LOC106817164</name>
</gene>
<dbReference type="Pfam" id="PF00076">
    <property type="entry name" value="RRM_1"/>
    <property type="match status" value="1"/>
</dbReference>
<keyword evidence="4" id="KW-1185">Reference proteome</keyword>
<evidence type="ECO:0000313" key="5">
    <source>
        <dbReference type="RefSeq" id="XP_014677306.1"/>
    </source>
</evidence>
<dbReference type="RefSeq" id="XP_014677314.1">
    <property type="nucleotide sequence ID" value="XM_014821828.1"/>
</dbReference>
<dbReference type="RefSeq" id="XP_014677306.1">
    <property type="nucleotide sequence ID" value="XM_014821820.1"/>
</dbReference>
<dbReference type="PANTHER" id="PTHR48038:SF1">
    <property type="entry name" value="RIBONUCLEOPROTEIN RB97D"/>
    <property type="match status" value="1"/>
</dbReference>
<evidence type="ECO:0000256" key="1">
    <source>
        <dbReference type="PROSITE-ProRule" id="PRU00176"/>
    </source>
</evidence>
<evidence type="ECO:0000313" key="4">
    <source>
        <dbReference type="Proteomes" id="UP000695022"/>
    </source>
</evidence>
<dbReference type="InterPro" id="IPR000504">
    <property type="entry name" value="RRM_dom"/>
</dbReference>
<keyword evidence="1" id="KW-0694">RNA-binding</keyword>
<dbReference type="InterPro" id="IPR035979">
    <property type="entry name" value="RBD_domain_sf"/>
</dbReference>
<dbReference type="PROSITE" id="PS50102">
    <property type="entry name" value="RRM"/>
    <property type="match status" value="1"/>
</dbReference>